<dbReference type="EMBL" id="FOFT01000014">
    <property type="protein sequence ID" value="SES43638.1"/>
    <property type="molecule type" value="Genomic_DNA"/>
</dbReference>
<protein>
    <recommendedName>
        <fullName evidence="3">Uridine kinase</fullName>
    </recommendedName>
</protein>
<evidence type="ECO:0000313" key="2">
    <source>
        <dbReference type="Proteomes" id="UP000199028"/>
    </source>
</evidence>
<dbReference type="RefSeq" id="WP_090070244.1">
    <property type="nucleotide sequence ID" value="NZ_FOFT01000014.1"/>
</dbReference>
<proteinExistence type="predicted"/>
<dbReference type="SUPFAM" id="SSF52540">
    <property type="entry name" value="P-loop containing nucleoside triphosphate hydrolases"/>
    <property type="match status" value="1"/>
</dbReference>
<name>A0A1H9XBR1_9PSEU</name>
<dbReference type="Gene3D" id="3.40.50.300">
    <property type="entry name" value="P-loop containing nucleotide triphosphate hydrolases"/>
    <property type="match status" value="1"/>
</dbReference>
<accession>A0A1H9XBR1</accession>
<evidence type="ECO:0008006" key="3">
    <source>
        <dbReference type="Google" id="ProtNLM"/>
    </source>
</evidence>
<dbReference type="InterPro" id="IPR027417">
    <property type="entry name" value="P-loop_NTPase"/>
</dbReference>
<keyword evidence="2" id="KW-1185">Reference proteome</keyword>
<evidence type="ECO:0000313" key="1">
    <source>
        <dbReference type="EMBL" id="SES43638.1"/>
    </source>
</evidence>
<dbReference type="OrthoDB" id="3237545at2"/>
<organism evidence="1 2">
    <name type="scientific">Lentzea flaviverrucosa</name>
    <dbReference type="NCBI Taxonomy" id="200379"/>
    <lineage>
        <taxon>Bacteria</taxon>
        <taxon>Bacillati</taxon>
        <taxon>Actinomycetota</taxon>
        <taxon>Actinomycetes</taxon>
        <taxon>Pseudonocardiales</taxon>
        <taxon>Pseudonocardiaceae</taxon>
        <taxon>Lentzea</taxon>
    </lineage>
</organism>
<dbReference type="Proteomes" id="UP000199028">
    <property type="component" value="Unassembled WGS sequence"/>
</dbReference>
<sequence>MRLHPGEPEAPGWRVVQLTDVVRRLREEASGVTGRPLLVAVDGRGGAGKSTLAERLRSLVPRSEVVHTDDVAWNHAYFDWGGLLVENVLVPLHRGEAVAFRPQAWAEHDRPGAIEVASGMDVVWIEGTGVIREQCAPWIDASIWVQGDLDEQERRLSARDGDSAEQRRHVTAWLAEEVPFLSREQPWRRATVVVAGTSGLRHDPESEIVVAV</sequence>
<gene>
    <name evidence="1" type="ORF">SAMN05216195_114111</name>
</gene>
<reference evidence="2" key="1">
    <citation type="submission" date="2016-10" db="EMBL/GenBank/DDBJ databases">
        <authorList>
            <person name="Varghese N."/>
            <person name="Submissions S."/>
        </authorList>
    </citation>
    <scope>NUCLEOTIDE SEQUENCE [LARGE SCALE GENOMIC DNA]</scope>
    <source>
        <strain evidence="2">CGMCC 4.578</strain>
    </source>
</reference>
<dbReference type="AlphaFoldDB" id="A0A1H9XBR1"/>